<organism evidence="2 3">
    <name type="scientific">Hanstruepera neustonica</name>
    <dbReference type="NCBI Taxonomy" id="1445657"/>
    <lineage>
        <taxon>Bacteria</taxon>
        <taxon>Pseudomonadati</taxon>
        <taxon>Bacteroidota</taxon>
        <taxon>Flavobacteriia</taxon>
        <taxon>Flavobacteriales</taxon>
        <taxon>Flavobacteriaceae</taxon>
        <taxon>Hanstruepera</taxon>
    </lineage>
</organism>
<sequence length="189" mass="22138">MRFQINDTVFENFPELESNRLLYRNFNAGDAADLFYLKTDARVMAHMDSNKHESINDSLEAIKRNQDSFKDKTGINWAIVDKATNEFIGYFGYWRFFRENCRGEIGYSLKPEFWGKGFMTEAMTRLIAFGFEDLNLHSIEANINPNNANSEKLLVNFGFKKEAHFRENYLFNGQFLDSIIYCLLESDLK</sequence>
<dbReference type="Proteomes" id="UP000236641">
    <property type="component" value="Unassembled WGS sequence"/>
</dbReference>
<evidence type="ECO:0000313" key="3">
    <source>
        <dbReference type="Proteomes" id="UP000236641"/>
    </source>
</evidence>
<keyword evidence="2" id="KW-0808">Transferase</keyword>
<dbReference type="PANTHER" id="PTHR43792:SF1">
    <property type="entry name" value="N-ACETYLTRANSFERASE DOMAIN-CONTAINING PROTEIN"/>
    <property type="match status" value="1"/>
</dbReference>
<dbReference type="AlphaFoldDB" id="A0A2K1DWX0"/>
<dbReference type="OrthoDB" id="9811523at2"/>
<keyword evidence="3" id="KW-1185">Reference proteome</keyword>
<dbReference type="RefSeq" id="WP_103052409.1">
    <property type="nucleotide sequence ID" value="NZ_POWF01000007.1"/>
</dbReference>
<protein>
    <submittedName>
        <fullName evidence="2">N-acetyltransferase</fullName>
    </submittedName>
</protein>
<dbReference type="EMBL" id="POWF01000007">
    <property type="protein sequence ID" value="PNQ72528.1"/>
    <property type="molecule type" value="Genomic_DNA"/>
</dbReference>
<dbReference type="InterPro" id="IPR016181">
    <property type="entry name" value="Acyl_CoA_acyltransferase"/>
</dbReference>
<name>A0A2K1DWX0_9FLAO</name>
<evidence type="ECO:0000313" key="2">
    <source>
        <dbReference type="EMBL" id="PNQ72528.1"/>
    </source>
</evidence>
<proteinExistence type="predicted"/>
<dbReference type="PROSITE" id="PS51186">
    <property type="entry name" value="GNAT"/>
    <property type="match status" value="1"/>
</dbReference>
<dbReference type="InterPro" id="IPR000182">
    <property type="entry name" value="GNAT_dom"/>
</dbReference>
<dbReference type="Pfam" id="PF13302">
    <property type="entry name" value="Acetyltransf_3"/>
    <property type="match status" value="1"/>
</dbReference>
<accession>A0A2K1DWX0</accession>
<dbReference type="InterPro" id="IPR051531">
    <property type="entry name" value="N-acetyltransferase"/>
</dbReference>
<dbReference type="PANTHER" id="PTHR43792">
    <property type="entry name" value="GNAT FAMILY, PUTATIVE (AFU_ORTHOLOGUE AFUA_3G00765)-RELATED-RELATED"/>
    <property type="match status" value="1"/>
</dbReference>
<dbReference type="GO" id="GO:0016747">
    <property type="term" value="F:acyltransferase activity, transferring groups other than amino-acyl groups"/>
    <property type="evidence" value="ECO:0007669"/>
    <property type="project" value="InterPro"/>
</dbReference>
<reference evidence="2 3" key="1">
    <citation type="submission" date="2018-01" db="EMBL/GenBank/DDBJ databases">
        <title>The draft genome of Hanstruepera neustonica JCM19743.</title>
        <authorList>
            <person name="He R.-H."/>
            <person name="Du Z.-J."/>
        </authorList>
    </citation>
    <scope>NUCLEOTIDE SEQUENCE [LARGE SCALE GENOMIC DNA]</scope>
    <source>
        <strain evidence="2 3">JCM19743</strain>
    </source>
</reference>
<dbReference type="Gene3D" id="3.40.630.30">
    <property type="match status" value="1"/>
</dbReference>
<comment type="caution">
    <text evidence="2">The sequence shown here is derived from an EMBL/GenBank/DDBJ whole genome shotgun (WGS) entry which is preliminary data.</text>
</comment>
<dbReference type="SUPFAM" id="SSF55729">
    <property type="entry name" value="Acyl-CoA N-acyltransferases (Nat)"/>
    <property type="match status" value="1"/>
</dbReference>
<gene>
    <name evidence="2" type="ORF">C1T31_10235</name>
</gene>
<evidence type="ECO:0000259" key="1">
    <source>
        <dbReference type="PROSITE" id="PS51186"/>
    </source>
</evidence>
<feature type="domain" description="N-acetyltransferase" evidence="1">
    <location>
        <begin position="21"/>
        <end position="177"/>
    </location>
</feature>